<name>A0A2H0WQC0_9BACT</name>
<dbReference type="AlphaFoldDB" id="A0A2H0WQC0"/>
<dbReference type="Pfam" id="PF12705">
    <property type="entry name" value="PDDEXK_1"/>
    <property type="match status" value="1"/>
</dbReference>
<dbReference type="Proteomes" id="UP000230033">
    <property type="component" value="Unassembled WGS sequence"/>
</dbReference>
<comment type="caution">
    <text evidence="2">The sequence shown here is derived from an EMBL/GenBank/DDBJ whole genome shotgun (WGS) entry which is preliminary data.</text>
</comment>
<dbReference type="InterPro" id="IPR011604">
    <property type="entry name" value="PDDEXK-like_dom_sf"/>
</dbReference>
<organism evidence="2 3">
    <name type="scientific">Candidatus Shapirobacteria bacterium CG09_land_8_20_14_0_10_47_13</name>
    <dbReference type="NCBI Taxonomy" id="1974481"/>
    <lineage>
        <taxon>Bacteria</taxon>
        <taxon>Candidatus Shapironibacteriota</taxon>
    </lineage>
</organism>
<evidence type="ECO:0000313" key="2">
    <source>
        <dbReference type="EMBL" id="PIS14099.1"/>
    </source>
</evidence>
<proteinExistence type="predicted"/>
<protein>
    <recommendedName>
        <fullName evidence="1">PD-(D/E)XK endonuclease-like domain-containing protein</fullName>
    </recommendedName>
</protein>
<gene>
    <name evidence="2" type="ORF">COT65_00815</name>
</gene>
<dbReference type="EMBL" id="PEZJ01000009">
    <property type="protein sequence ID" value="PIS14099.1"/>
    <property type="molecule type" value="Genomic_DNA"/>
</dbReference>
<dbReference type="InterPro" id="IPR038726">
    <property type="entry name" value="PDDEXK_AddAB-type"/>
</dbReference>
<feature type="domain" description="PD-(D/E)XK endonuclease-like" evidence="1">
    <location>
        <begin position="107"/>
        <end position="200"/>
    </location>
</feature>
<sequence>MPSSERLSGGDFTPVYDAVLAAAGRVRRDDNLTLKDARRAVAREAFGQESSPLKISPSLACHCLRWVGYELLGYAPAPRTLDEETTMLLGTGFHRQVLNLLDRYCPEAEQERGFSIDLGAAILSGRADFIYRDLKTQERILVELKTISPFTWSKIKRQKDASAYAPMAEHRKQLLLYLWALNQINQQKIDVGIVYYINRTSGERRSAPVFWDAVAQYDAEQLVANIQKAGEAASPVLPG</sequence>
<accession>A0A2H0WQC0</accession>
<reference evidence="3" key="1">
    <citation type="submission" date="2017-09" db="EMBL/GenBank/DDBJ databases">
        <title>Depth-based differentiation of microbial function through sediment-hosted aquifers and enrichment of novel symbionts in the deep terrestrial subsurface.</title>
        <authorList>
            <person name="Probst A.J."/>
            <person name="Ladd B."/>
            <person name="Jarett J.K."/>
            <person name="Geller-Mcgrath D.E."/>
            <person name="Sieber C.M.K."/>
            <person name="Emerson J.B."/>
            <person name="Anantharaman K."/>
            <person name="Thomas B.C."/>
            <person name="Malmstrom R."/>
            <person name="Stieglmeier M."/>
            <person name="Klingl A."/>
            <person name="Woyke T."/>
            <person name="Ryan C.M."/>
            <person name="Banfield J.F."/>
        </authorList>
    </citation>
    <scope>NUCLEOTIDE SEQUENCE [LARGE SCALE GENOMIC DNA]</scope>
</reference>
<dbReference type="Gene3D" id="3.90.320.10">
    <property type="match status" value="1"/>
</dbReference>
<evidence type="ECO:0000259" key="1">
    <source>
        <dbReference type="Pfam" id="PF12705"/>
    </source>
</evidence>
<evidence type="ECO:0000313" key="3">
    <source>
        <dbReference type="Proteomes" id="UP000230033"/>
    </source>
</evidence>